<dbReference type="EMBL" id="BMFR01000004">
    <property type="protein sequence ID" value="GGG71185.1"/>
    <property type="molecule type" value="Genomic_DNA"/>
</dbReference>
<gene>
    <name evidence="1" type="ORF">GCM10011398_14250</name>
</gene>
<dbReference type="NCBIfam" id="NF006168">
    <property type="entry name" value="PRK08309.1"/>
    <property type="match status" value="1"/>
</dbReference>
<dbReference type="AlphaFoldDB" id="A0A917M1R1"/>
<reference evidence="1" key="1">
    <citation type="journal article" date="2014" name="Int. J. Syst. Evol. Microbiol.">
        <title>Complete genome sequence of Corynebacterium casei LMG S-19264T (=DSM 44701T), isolated from a smear-ripened cheese.</title>
        <authorList>
            <consortium name="US DOE Joint Genome Institute (JGI-PGF)"/>
            <person name="Walter F."/>
            <person name="Albersmeier A."/>
            <person name="Kalinowski J."/>
            <person name="Ruckert C."/>
        </authorList>
    </citation>
    <scope>NUCLEOTIDE SEQUENCE</scope>
    <source>
        <strain evidence="1">CGMCC 1.12754</strain>
    </source>
</reference>
<evidence type="ECO:0000313" key="1">
    <source>
        <dbReference type="EMBL" id="GGG71185.1"/>
    </source>
</evidence>
<reference evidence="1" key="2">
    <citation type="submission" date="2020-09" db="EMBL/GenBank/DDBJ databases">
        <authorList>
            <person name="Sun Q."/>
            <person name="Zhou Y."/>
        </authorList>
    </citation>
    <scope>NUCLEOTIDE SEQUENCE</scope>
    <source>
        <strain evidence="1">CGMCC 1.12754</strain>
    </source>
</reference>
<name>A0A917M1R1_9BACI</name>
<proteinExistence type="predicted"/>
<keyword evidence="2" id="KW-1185">Reference proteome</keyword>
<dbReference type="RefSeq" id="WP_188454684.1">
    <property type="nucleotide sequence ID" value="NZ_BMFR01000004.1"/>
</dbReference>
<protein>
    <submittedName>
        <fullName evidence="1">Short-chain dehydrogenase</fullName>
    </submittedName>
</protein>
<accession>A0A917M1R1</accession>
<dbReference type="Proteomes" id="UP000622860">
    <property type="component" value="Unassembled WGS sequence"/>
</dbReference>
<dbReference type="SUPFAM" id="SSF51735">
    <property type="entry name" value="NAD(P)-binding Rossmann-fold domains"/>
    <property type="match status" value="1"/>
</dbReference>
<dbReference type="Gene3D" id="3.40.50.720">
    <property type="entry name" value="NAD(P)-binding Rossmann-like Domain"/>
    <property type="match status" value="1"/>
</dbReference>
<organism evidence="1 2">
    <name type="scientific">Virgibacillus oceani</name>
    <dbReference type="NCBI Taxonomy" id="1479511"/>
    <lineage>
        <taxon>Bacteria</taxon>
        <taxon>Bacillati</taxon>
        <taxon>Bacillota</taxon>
        <taxon>Bacilli</taxon>
        <taxon>Bacillales</taxon>
        <taxon>Bacillaceae</taxon>
        <taxon>Virgibacillus</taxon>
    </lineage>
</organism>
<sequence>MGNKKHAIVIGGTGMLAKVSHYLAASNFDVSVIARSILKHQGLKENCKNPENIHAILADYHNGESLNIGIENALHTYGCPSIVVSWIHSTAPNALPLIIRQISVQYSSFPWRLFHIQGSSGFFQKEYTPVSENCLYRRVYLGFMIEKSASRWLTHEEISEGVIHAIETDSEKTIVGTVEPWESRP</sequence>
<evidence type="ECO:0000313" key="2">
    <source>
        <dbReference type="Proteomes" id="UP000622860"/>
    </source>
</evidence>
<dbReference type="InterPro" id="IPR036291">
    <property type="entry name" value="NAD(P)-bd_dom_sf"/>
</dbReference>
<comment type="caution">
    <text evidence="1">The sequence shown here is derived from an EMBL/GenBank/DDBJ whole genome shotgun (WGS) entry which is preliminary data.</text>
</comment>